<evidence type="ECO:0000313" key="1">
    <source>
        <dbReference type="EMBL" id="JAP07855.1"/>
    </source>
</evidence>
<accession>A0A0V0GI04</accession>
<organism evidence="1">
    <name type="scientific">Solanum chacoense</name>
    <name type="common">Chaco potato</name>
    <dbReference type="NCBI Taxonomy" id="4108"/>
    <lineage>
        <taxon>Eukaryota</taxon>
        <taxon>Viridiplantae</taxon>
        <taxon>Streptophyta</taxon>
        <taxon>Embryophyta</taxon>
        <taxon>Tracheophyta</taxon>
        <taxon>Spermatophyta</taxon>
        <taxon>Magnoliopsida</taxon>
        <taxon>eudicotyledons</taxon>
        <taxon>Gunneridae</taxon>
        <taxon>Pentapetalae</taxon>
        <taxon>asterids</taxon>
        <taxon>lamiids</taxon>
        <taxon>Solanales</taxon>
        <taxon>Solanaceae</taxon>
        <taxon>Solanoideae</taxon>
        <taxon>Solaneae</taxon>
        <taxon>Solanum</taxon>
    </lineage>
</organism>
<name>A0A0V0GI04_SOLCH</name>
<dbReference type="AlphaFoldDB" id="A0A0V0GI04"/>
<reference evidence="1" key="1">
    <citation type="submission" date="2015-12" db="EMBL/GenBank/DDBJ databases">
        <title>Gene expression during late stages of embryo sac development: a critical building block for successful pollen-pistil interactions.</title>
        <authorList>
            <person name="Liu Y."/>
            <person name="Joly V."/>
            <person name="Sabar M."/>
            <person name="Matton D.P."/>
        </authorList>
    </citation>
    <scope>NUCLEOTIDE SEQUENCE</scope>
</reference>
<sequence>MCAHLTPTWRQRCGFPNTLRSSKTFQTNIKLEKTEVTKTLQIIGETFKSIQRKVMLKRREKEEW</sequence>
<protein>
    <submittedName>
        <fullName evidence="1">Putative ovule protein</fullName>
    </submittedName>
</protein>
<proteinExistence type="predicted"/>
<dbReference type="EMBL" id="GEDG01037928">
    <property type="protein sequence ID" value="JAP07855.1"/>
    <property type="molecule type" value="Transcribed_RNA"/>
</dbReference>
<dbReference type="EMBL" id="GEDG01022147">
    <property type="protein sequence ID" value="JAP17745.1"/>
    <property type="molecule type" value="Transcribed_RNA"/>
</dbReference>